<dbReference type="KEGG" id="mpof:MPOR_05480"/>
<accession>A0A6N4V1P7</accession>
<evidence type="ECO:0000313" key="4">
    <source>
        <dbReference type="EMBL" id="BBX49522.1"/>
    </source>
</evidence>
<evidence type="ECO:0000256" key="3">
    <source>
        <dbReference type="SAM" id="SignalP"/>
    </source>
</evidence>
<keyword evidence="5" id="KW-1185">Reference proteome</keyword>
<feature type="region of interest" description="Disordered" evidence="1">
    <location>
        <begin position="782"/>
        <end position="826"/>
    </location>
</feature>
<evidence type="ECO:0000256" key="2">
    <source>
        <dbReference type="SAM" id="Phobius"/>
    </source>
</evidence>
<feature type="transmembrane region" description="Helical" evidence="2">
    <location>
        <begin position="735"/>
        <end position="756"/>
    </location>
</feature>
<dbReference type="Pfam" id="PF19516">
    <property type="entry name" value="DUF6049"/>
    <property type="match status" value="2"/>
</dbReference>
<protein>
    <recommendedName>
        <fullName evidence="6">Glycoprotein</fullName>
    </recommendedName>
</protein>
<name>A0A6N4V1P7_9MYCO</name>
<keyword evidence="2" id="KW-0812">Transmembrane</keyword>
<organism evidence="4 5">
    <name type="scientific">Mycolicibacterium poriferae</name>
    <dbReference type="NCBI Taxonomy" id="39694"/>
    <lineage>
        <taxon>Bacteria</taxon>
        <taxon>Bacillati</taxon>
        <taxon>Actinomycetota</taxon>
        <taxon>Actinomycetes</taxon>
        <taxon>Mycobacteriales</taxon>
        <taxon>Mycobacteriaceae</taxon>
        <taxon>Mycolicibacterium</taxon>
    </lineage>
</organism>
<sequence length="826" mass="85940">MTRRAHRAWLRLAIAVLALSFAVAPTAAVAAHAQPAANQFLRLTIDTVTPDVMTTTSEPLVTVTGTVSNVGDRPVRDVVVRLEHAPAVTASTSLRTDLSGNLDQYQPVSDFITVAPEMARGQEVPFRLAAPVRSATYASLDIDDPGVYPVLVNVNGTPDYGAPARLDDTRFLLPVMGVPPEAGAERSGANTLESAVPPDTTRPVGLTMFWPLADRPRLAAGQPGGTAPVRLIDDELATSLAPGGRLDTMLSAVEFATSLEVDPAGEVTRALCLAVDPDLLVTVNAMTGGYVVNDAADAGAGTPTHPGTGQQAATDWLARLTALAQRMCVAPTVYAQADLDALRRVGDPGLSTIATTTGADIVDRLLGTTAIRGATLIGDGPVTAPAVRLLSDVYGPAGTVAIGAAPLAGPGDALDAAPATADAAPVRFTPGVTAALFDPAVGAALGGAGTTPETPTYLEPSLDIPLKQDSAVARRQDALGAMLWRTLNPDLAPREQILMPPLVWNLSADDAQSILTALASSIRSGLAEPRPLPEVIADAAATTESAPLPQGAQGNPRGRFDDGVISGIAAVTGRLWGLTAALTTDERTGLTGFSYTDPLREDLLRALSQSVPPDARNGLAQQRLTTVGRTVEDLFNAVTIVNPSGSYTLATERSPLPLALRNDLPVPIRVRLDIDAPPGMTVTDMGEIVLPPGFLPLKVPIEVHFTQRVAVDVALRTADGLPLGEPVRLSVHSNAYGKVLFFITLTGGVVLVLLVGRRLWHRFRGQPDRADLDRPDPIEVALAWDDGDDGHATGDRATGAGQDRAAPGPDGSRGRRTSTTTGGTGE</sequence>
<keyword evidence="3" id="KW-0732">Signal</keyword>
<dbReference type="Proteomes" id="UP000466785">
    <property type="component" value="Chromosome"/>
</dbReference>
<evidence type="ECO:0000256" key="1">
    <source>
        <dbReference type="SAM" id="MobiDB-lite"/>
    </source>
</evidence>
<dbReference type="AlphaFoldDB" id="A0A6N4V1P7"/>
<keyword evidence="2" id="KW-0472">Membrane</keyword>
<reference evidence="4 5" key="1">
    <citation type="journal article" date="2019" name="Emerg. Microbes Infect.">
        <title>Comprehensive subspecies identification of 175 nontuberculous mycobacteria species based on 7547 genomic profiles.</title>
        <authorList>
            <person name="Matsumoto Y."/>
            <person name="Kinjo T."/>
            <person name="Motooka D."/>
            <person name="Nabeya D."/>
            <person name="Jung N."/>
            <person name="Uechi K."/>
            <person name="Horii T."/>
            <person name="Iida T."/>
            <person name="Fujita J."/>
            <person name="Nakamura S."/>
        </authorList>
    </citation>
    <scope>NUCLEOTIDE SEQUENCE [LARGE SCALE GENOMIC DNA]</scope>
    <source>
        <strain evidence="4 5">JCM 12603</strain>
    </source>
</reference>
<feature type="chain" id="PRO_5026747049" description="Glycoprotein" evidence="3">
    <location>
        <begin position="31"/>
        <end position="826"/>
    </location>
</feature>
<feature type="signal peptide" evidence="3">
    <location>
        <begin position="1"/>
        <end position="30"/>
    </location>
</feature>
<evidence type="ECO:0008006" key="6">
    <source>
        <dbReference type="Google" id="ProtNLM"/>
    </source>
</evidence>
<proteinExistence type="predicted"/>
<evidence type="ECO:0000313" key="5">
    <source>
        <dbReference type="Proteomes" id="UP000466785"/>
    </source>
</evidence>
<dbReference type="InterPro" id="IPR046112">
    <property type="entry name" value="DUF6049"/>
</dbReference>
<dbReference type="EMBL" id="AP022570">
    <property type="protein sequence ID" value="BBX49522.1"/>
    <property type="molecule type" value="Genomic_DNA"/>
</dbReference>
<dbReference type="RefSeq" id="WP_163672387.1">
    <property type="nucleotide sequence ID" value="NZ_AP022570.1"/>
</dbReference>
<feature type="compositionally biased region" description="Low complexity" evidence="1">
    <location>
        <begin position="817"/>
        <end position="826"/>
    </location>
</feature>
<gene>
    <name evidence="4" type="ORF">MPOR_05480</name>
</gene>
<keyword evidence="2" id="KW-1133">Transmembrane helix</keyword>